<dbReference type="InterPro" id="IPR014718">
    <property type="entry name" value="GH-type_carb-bd"/>
</dbReference>
<sequence>MSKTILLRNPAGDTAEIDSFGAELMSWRASGAELVWREDPAVWDQSAPILFPVVGWTRNGAVRVAGKTYPLSLHGFAWRKQFSIRGGAEDFVRLALEADDETRALYPFEFELLAEFRLLPGGLENALVVTNKGETPLPYACGLHPAFNWPLAGSNAPHSVVFEQAEGSEVPIIAPGGLISSRTKPVPVSGNALSLSLDLMKNDALVFLDLKSRSLAFDNGAGARLRVELQDFPHIGFWSLPPAPYLCIEPWTGYGDPEDFYGELAEKPSMRLLAPGESARHAAIFRFESTVSID</sequence>
<reference evidence="1 2" key="1">
    <citation type="submission" date="2019-11" db="EMBL/GenBank/DDBJ databases">
        <title>The genome sequence of Methylocystis heyeri.</title>
        <authorList>
            <person name="Oshkin I.Y."/>
            <person name="Miroshnikov K."/>
            <person name="Dedysh S.N."/>
        </authorList>
    </citation>
    <scope>NUCLEOTIDE SEQUENCE [LARGE SCALE GENOMIC DNA]</scope>
    <source>
        <strain evidence="1 2">H2</strain>
    </source>
</reference>
<keyword evidence="2" id="KW-1185">Reference proteome</keyword>
<evidence type="ECO:0000313" key="1">
    <source>
        <dbReference type="EMBL" id="QGM44851.1"/>
    </source>
</evidence>
<proteinExistence type="predicted"/>
<dbReference type="GO" id="GO:0030246">
    <property type="term" value="F:carbohydrate binding"/>
    <property type="evidence" value="ECO:0007669"/>
    <property type="project" value="InterPro"/>
</dbReference>
<name>A0A6B8KCN2_9HYPH</name>
<dbReference type="RefSeq" id="WP_154331564.1">
    <property type="nucleotide sequence ID" value="NZ_CP046052.1"/>
</dbReference>
<dbReference type="GO" id="GO:0016853">
    <property type="term" value="F:isomerase activity"/>
    <property type="evidence" value="ECO:0007669"/>
    <property type="project" value="InterPro"/>
</dbReference>
<gene>
    <name evidence="1" type="ORF">H2LOC_003635</name>
</gene>
<dbReference type="InterPro" id="IPR011013">
    <property type="entry name" value="Gal_mutarotase_sf_dom"/>
</dbReference>
<dbReference type="Gene3D" id="2.70.98.10">
    <property type="match status" value="1"/>
</dbReference>
<dbReference type="GO" id="GO:0005975">
    <property type="term" value="P:carbohydrate metabolic process"/>
    <property type="evidence" value="ECO:0007669"/>
    <property type="project" value="InterPro"/>
</dbReference>
<dbReference type="PANTHER" id="PTHR11122">
    <property type="entry name" value="APOSPORY-ASSOCIATED PROTEIN C-RELATED"/>
    <property type="match status" value="1"/>
</dbReference>
<dbReference type="OrthoDB" id="9795355at2"/>
<dbReference type="EMBL" id="CP046052">
    <property type="protein sequence ID" value="QGM44851.1"/>
    <property type="molecule type" value="Genomic_DNA"/>
</dbReference>
<dbReference type="AlphaFoldDB" id="A0A6B8KCN2"/>
<dbReference type="CDD" id="cd09024">
    <property type="entry name" value="Aldose_epim_lacX"/>
    <property type="match status" value="1"/>
</dbReference>
<dbReference type="PANTHER" id="PTHR11122:SF13">
    <property type="entry name" value="GLUCOSE-6-PHOSPHATE 1-EPIMERASE"/>
    <property type="match status" value="1"/>
</dbReference>
<dbReference type="InterPro" id="IPR008183">
    <property type="entry name" value="Aldose_1/G6P_1-epimerase"/>
</dbReference>
<evidence type="ECO:0000313" key="2">
    <source>
        <dbReference type="Proteomes" id="UP000309061"/>
    </source>
</evidence>
<dbReference type="InterPro" id="IPR037481">
    <property type="entry name" value="LacX"/>
</dbReference>
<accession>A0A6B8KCN2</accession>
<dbReference type="Proteomes" id="UP000309061">
    <property type="component" value="Chromosome"/>
</dbReference>
<dbReference type="Pfam" id="PF01263">
    <property type="entry name" value="Aldose_epim"/>
    <property type="match status" value="1"/>
</dbReference>
<dbReference type="KEGG" id="mhey:H2LOC_003635"/>
<dbReference type="SUPFAM" id="SSF74650">
    <property type="entry name" value="Galactose mutarotase-like"/>
    <property type="match status" value="1"/>
</dbReference>
<protein>
    <submittedName>
        <fullName evidence="1">Aldose 1-epimerase family protein</fullName>
    </submittedName>
</protein>
<organism evidence="1 2">
    <name type="scientific">Methylocystis heyeri</name>
    <dbReference type="NCBI Taxonomy" id="391905"/>
    <lineage>
        <taxon>Bacteria</taxon>
        <taxon>Pseudomonadati</taxon>
        <taxon>Pseudomonadota</taxon>
        <taxon>Alphaproteobacteria</taxon>
        <taxon>Hyphomicrobiales</taxon>
        <taxon>Methylocystaceae</taxon>
        <taxon>Methylocystis</taxon>
    </lineage>
</organism>